<reference evidence="2 3" key="1">
    <citation type="submission" date="2023-08" db="EMBL/GenBank/DDBJ databases">
        <title>Draft genome sequence of Algoriphagus confluentis.</title>
        <authorList>
            <person name="Takatani N."/>
            <person name="Hosokawa M."/>
            <person name="Sawabe T."/>
        </authorList>
    </citation>
    <scope>NUCLEOTIDE SEQUENCE [LARGE SCALE GENOMIC DNA]</scope>
    <source>
        <strain evidence="2 3">NBRC 111222</strain>
    </source>
</reference>
<evidence type="ECO:0000313" key="2">
    <source>
        <dbReference type="EMBL" id="GMQ29814.1"/>
    </source>
</evidence>
<protein>
    <submittedName>
        <fullName evidence="2">Uncharacterized protein</fullName>
    </submittedName>
</protein>
<keyword evidence="1" id="KW-0812">Transmembrane</keyword>
<dbReference type="EMBL" id="BTPD01000007">
    <property type="protein sequence ID" value="GMQ29814.1"/>
    <property type="molecule type" value="Genomic_DNA"/>
</dbReference>
<sequence>MKKTIGLLIGMLIWVITAFSQVLVKDGLYFNPAGRQVWIMDMQGKEYPRALLYKVSKDSLFLVETMSKKMTSKSVPTEIKRIHYSQVKSLVTLRKSPGKQGALVGGIIGIPLGIAINAATSNSVESAPVVGPVFSEMIDQPSSVMVSILFGAGVGAGLGALVGGMAKKNWELDGSFEKFQAIILDLDKRAFWSRTSGKGIPVN</sequence>
<keyword evidence="1" id="KW-1133">Transmembrane helix</keyword>
<organism evidence="2 3">
    <name type="scientific">Algoriphagus confluentis</name>
    <dbReference type="NCBI Taxonomy" id="1697556"/>
    <lineage>
        <taxon>Bacteria</taxon>
        <taxon>Pseudomonadati</taxon>
        <taxon>Bacteroidota</taxon>
        <taxon>Cytophagia</taxon>
        <taxon>Cytophagales</taxon>
        <taxon>Cyclobacteriaceae</taxon>
        <taxon>Algoriphagus</taxon>
    </lineage>
</organism>
<evidence type="ECO:0000313" key="3">
    <source>
        <dbReference type="Proteomes" id="UP001338309"/>
    </source>
</evidence>
<name>A0ABQ6PPC9_9BACT</name>
<proteinExistence type="predicted"/>
<keyword evidence="1" id="KW-0472">Membrane</keyword>
<dbReference type="RefSeq" id="WP_338224532.1">
    <property type="nucleotide sequence ID" value="NZ_BTPD01000007.1"/>
</dbReference>
<keyword evidence="3" id="KW-1185">Reference proteome</keyword>
<accession>A0ABQ6PPC9</accession>
<feature type="transmembrane region" description="Helical" evidence="1">
    <location>
        <begin position="144"/>
        <end position="166"/>
    </location>
</feature>
<dbReference type="Proteomes" id="UP001338309">
    <property type="component" value="Unassembled WGS sequence"/>
</dbReference>
<gene>
    <name evidence="2" type="ORF">Aconfl_24570</name>
</gene>
<evidence type="ECO:0000256" key="1">
    <source>
        <dbReference type="SAM" id="Phobius"/>
    </source>
</evidence>
<comment type="caution">
    <text evidence="2">The sequence shown here is derived from an EMBL/GenBank/DDBJ whole genome shotgun (WGS) entry which is preliminary data.</text>
</comment>